<evidence type="ECO:0000313" key="3">
    <source>
        <dbReference type="EMBL" id="CAL8139587.1"/>
    </source>
</evidence>
<evidence type="ECO:0000256" key="1">
    <source>
        <dbReference type="ARBA" id="ARBA00009176"/>
    </source>
</evidence>
<feature type="domain" description="Inosine/uridine-preferring nucleoside hydrolase" evidence="2">
    <location>
        <begin position="61"/>
        <end position="362"/>
    </location>
</feature>
<dbReference type="PANTHER" id="PTHR46190:SF1">
    <property type="entry name" value="SI:CH211-201H21.5"/>
    <property type="match status" value="1"/>
</dbReference>
<evidence type="ECO:0000313" key="4">
    <source>
        <dbReference type="Proteomes" id="UP001642540"/>
    </source>
</evidence>
<dbReference type="PANTHER" id="PTHR46190">
    <property type="entry name" value="SI:CH211-201H21.5-RELATED"/>
    <property type="match status" value="1"/>
</dbReference>
<evidence type="ECO:0000259" key="2">
    <source>
        <dbReference type="Pfam" id="PF01156"/>
    </source>
</evidence>
<protein>
    <recommendedName>
        <fullName evidence="2">Inosine/uridine-preferring nucleoside hydrolase domain-containing protein</fullName>
    </recommendedName>
</protein>
<dbReference type="SUPFAM" id="SSF53590">
    <property type="entry name" value="Nucleoside hydrolase"/>
    <property type="match status" value="1"/>
</dbReference>
<comment type="caution">
    <text evidence="3">The sequence shown here is derived from an EMBL/GenBank/DDBJ whole genome shotgun (WGS) entry which is preliminary data.</text>
</comment>
<name>A0ABP1RZF8_9HEXA</name>
<gene>
    <name evidence="3" type="ORF">ODALV1_LOCUS27898</name>
</gene>
<dbReference type="Proteomes" id="UP001642540">
    <property type="component" value="Unassembled WGS sequence"/>
</dbReference>
<dbReference type="Pfam" id="PF01156">
    <property type="entry name" value="IU_nuc_hydro"/>
    <property type="match status" value="1"/>
</dbReference>
<organism evidence="3 4">
    <name type="scientific">Orchesella dallaii</name>
    <dbReference type="NCBI Taxonomy" id="48710"/>
    <lineage>
        <taxon>Eukaryota</taxon>
        <taxon>Metazoa</taxon>
        <taxon>Ecdysozoa</taxon>
        <taxon>Arthropoda</taxon>
        <taxon>Hexapoda</taxon>
        <taxon>Collembola</taxon>
        <taxon>Entomobryomorpha</taxon>
        <taxon>Entomobryoidea</taxon>
        <taxon>Orchesellidae</taxon>
        <taxon>Orchesellinae</taxon>
        <taxon>Orchesella</taxon>
    </lineage>
</organism>
<proteinExistence type="inferred from homology"/>
<accession>A0ABP1RZF8</accession>
<dbReference type="Gene3D" id="3.90.245.10">
    <property type="entry name" value="Ribonucleoside hydrolase-like"/>
    <property type="match status" value="1"/>
</dbReference>
<dbReference type="InterPro" id="IPR001910">
    <property type="entry name" value="Inosine/uridine_hydrolase_dom"/>
</dbReference>
<dbReference type="InterPro" id="IPR036452">
    <property type="entry name" value="Ribo_hydro-like"/>
</dbReference>
<sequence length="406" mass="44836">MPISHLLTDSFYQEQQQKRLHEAPKSQYSNNSNLHVHFDENVTFHEEIAETDGGSESENVVLIDTDGGCYDAWALFLALASSEKNMKIVGITTVNGCTTVDNAVMNVSRVLQAIGKRIPVYKGADSALLGSSGSKTPRPSFFGSDGFGDPANLPMLAAEPAVEAEPAAVGIIKLAERYKGKLTILALGALTNMAMAVKLKPKIRNYIKEIFILGGNSEGVGNMTVSSEFNFFVDPEAAKIVLENFSSCPVYILPWETCLRSAASTYDFRMNSLGTLGTPAVHLLNKIEEAILSKFHDRWIAPDAVVVACFIHRQIMSKTEQYHCTVELHGDHTRGMMIVDKNFIRQKPANVILITEVQLEDYEKLLMTALGHQRHHVHDNAVTLIRSGPKLELAPTPYLNVNQNYF</sequence>
<reference evidence="3 4" key="1">
    <citation type="submission" date="2024-08" db="EMBL/GenBank/DDBJ databases">
        <authorList>
            <person name="Cucini C."/>
            <person name="Frati F."/>
        </authorList>
    </citation>
    <scope>NUCLEOTIDE SEQUENCE [LARGE SCALE GENOMIC DNA]</scope>
</reference>
<keyword evidence="4" id="KW-1185">Reference proteome</keyword>
<comment type="similarity">
    <text evidence="1">Belongs to the IUNH family.</text>
</comment>
<dbReference type="InterPro" id="IPR052775">
    <property type="entry name" value="IUN_hydrolase"/>
</dbReference>
<dbReference type="EMBL" id="CAXLJM020000129">
    <property type="protein sequence ID" value="CAL8139587.1"/>
    <property type="molecule type" value="Genomic_DNA"/>
</dbReference>